<reference evidence="2 3" key="1">
    <citation type="submission" date="2018-04" db="EMBL/GenBank/DDBJ databases">
        <title>Pararhodobacter oceanense sp. nov., isolated from marine intertidal sediment.</title>
        <authorList>
            <person name="Wang X.-L."/>
            <person name="Du Z.-J."/>
        </authorList>
    </citation>
    <scope>NUCLEOTIDE SEQUENCE [LARGE SCALE GENOMIC DNA]</scope>
    <source>
        <strain evidence="2 3">AM505</strain>
    </source>
</reference>
<keyword evidence="2" id="KW-0378">Hydrolase</keyword>
<dbReference type="RefSeq" id="WP_116556800.1">
    <property type="nucleotide sequence ID" value="NZ_QDKM01000001.1"/>
</dbReference>
<dbReference type="InterPro" id="IPR022742">
    <property type="entry name" value="Hydrolase_4"/>
</dbReference>
<evidence type="ECO:0000313" key="2">
    <source>
        <dbReference type="EMBL" id="PVH30386.1"/>
    </source>
</evidence>
<dbReference type="GO" id="GO:0016787">
    <property type="term" value="F:hydrolase activity"/>
    <property type="evidence" value="ECO:0007669"/>
    <property type="project" value="UniProtKB-KW"/>
</dbReference>
<dbReference type="Pfam" id="PF12146">
    <property type="entry name" value="Hydrolase_4"/>
    <property type="match status" value="1"/>
</dbReference>
<evidence type="ECO:0000259" key="1">
    <source>
        <dbReference type="Pfam" id="PF12146"/>
    </source>
</evidence>
<accession>A0A2T8HY62</accession>
<sequence>MSILLKLALSVLIGGAIFAVIALTLIASDGPTPDLRAEAGAGARGLDFTTLPAASTPSELHHFTARDGQALGYRRWEATEPDAPLVVAIHGSGWHGMQFEALGAALASQGLADVVAPDLRGHGPLADPRGDIAYIGQFEDDLAELIAGEARDGQEVILLGHSSGGGLVVRFAGGAHGGLMDRAILLAPFLQYDAPTARAGSGGWARVMTRRIIGLSMLNMVGLRALNHLPVIEFRFPDAVLDGPYGETATRAYSYRLNTGFAPRRDWPADVRALPEFLLVAGRSDEAFIADAYAPTLREYTERGRYALVDSAHLDVVDHPETFDLIADFLRRR</sequence>
<dbReference type="Gene3D" id="3.40.50.1820">
    <property type="entry name" value="alpha/beta hydrolase"/>
    <property type="match status" value="1"/>
</dbReference>
<dbReference type="InterPro" id="IPR029058">
    <property type="entry name" value="AB_hydrolase_fold"/>
</dbReference>
<comment type="caution">
    <text evidence="2">The sequence shown here is derived from an EMBL/GenBank/DDBJ whole genome shotgun (WGS) entry which is preliminary data.</text>
</comment>
<gene>
    <name evidence="2" type="ORF">DDE20_02225</name>
</gene>
<keyword evidence="3" id="KW-1185">Reference proteome</keyword>
<protein>
    <submittedName>
        <fullName evidence="2">Alpha/beta hydrolase</fullName>
    </submittedName>
</protein>
<dbReference type="Proteomes" id="UP000245911">
    <property type="component" value="Unassembled WGS sequence"/>
</dbReference>
<proteinExistence type="predicted"/>
<dbReference type="OrthoDB" id="9808398at2"/>
<name>A0A2T8HY62_9RHOB</name>
<feature type="domain" description="Serine aminopeptidase S33" evidence="1">
    <location>
        <begin position="85"/>
        <end position="217"/>
    </location>
</feature>
<dbReference type="EMBL" id="QDKM01000001">
    <property type="protein sequence ID" value="PVH30386.1"/>
    <property type="molecule type" value="Genomic_DNA"/>
</dbReference>
<organism evidence="2 3">
    <name type="scientific">Pararhodobacter oceanensis</name>
    <dbReference type="NCBI Taxonomy" id="2172121"/>
    <lineage>
        <taxon>Bacteria</taxon>
        <taxon>Pseudomonadati</taxon>
        <taxon>Pseudomonadota</taxon>
        <taxon>Alphaproteobacteria</taxon>
        <taxon>Rhodobacterales</taxon>
        <taxon>Paracoccaceae</taxon>
        <taxon>Pararhodobacter</taxon>
    </lineage>
</organism>
<evidence type="ECO:0000313" key="3">
    <source>
        <dbReference type="Proteomes" id="UP000245911"/>
    </source>
</evidence>
<dbReference type="AlphaFoldDB" id="A0A2T8HY62"/>
<dbReference type="SUPFAM" id="SSF53474">
    <property type="entry name" value="alpha/beta-Hydrolases"/>
    <property type="match status" value="1"/>
</dbReference>